<dbReference type="Proteomes" id="UP001283341">
    <property type="component" value="Unassembled WGS sequence"/>
</dbReference>
<sequence>MFASQTSSFQTTTQLNAPVPRAKHVPSCRTTVPQRSSRRHSISRRRLQWFVNPSRNIPKTAVGSAHHFCFQDKNTGALAVDAGPYACRYAFGQPHDQYHRIMIFSSDVKDNSLISSENRNSRTTTSSPTTVRMRTNDALPVHCSRWLHLSSSQIPTYELLRSKPLKATNPCQSSGSWGSSFGDWDGNADSSGSPGICGGFQVVVSCFLSNFVLGCYQGR</sequence>
<feature type="compositionally biased region" description="Low complexity" evidence="1">
    <location>
        <begin position="1"/>
        <end position="14"/>
    </location>
</feature>
<evidence type="ECO:0000313" key="2">
    <source>
        <dbReference type="EMBL" id="KAK3329463.1"/>
    </source>
</evidence>
<evidence type="ECO:0000313" key="3">
    <source>
        <dbReference type="Proteomes" id="UP001283341"/>
    </source>
</evidence>
<evidence type="ECO:0000256" key="1">
    <source>
        <dbReference type="SAM" id="MobiDB-lite"/>
    </source>
</evidence>
<reference evidence="2" key="2">
    <citation type="submission" date="2023-06" db="EMBL/GenBank/DDBJ databases">
        <authorList>
            <consortium name="Lawrence Berkeley National Laboratory"/>
            <person name="Haridas S."/>
            <person name="Hensen N."/>
            <person name="Bonometti L."/>
            <person name="Westerberg I."/>
            <person name="Brannstrom I.O."/>
            <person name="Guillou S."/>
            <person name="Cros-Aarteil S."/>
            <person name="Calhoun S."/>
            <person name="Kuo A."/>
            <person name="Mondo S."/>
            <person name="Pangilinan J."/>
            <person name="Riley R."/>
            <person name="Labutti K."/>
            <person name="Andreopoulos B."/>
            <person name="Lipzen A."/>
            <person name="Chen C."/>
            <person name="Yanf M."/>
            <person name="Daum C."/>
            <person name="Ng V."/>
            <person name="Clum A."/>
            <person name="Steindorff A."/>
            <person name="Ohm R."/>
            <person name="Martin F."/>
            <person name="Silar P."/>
            <person name="Natvig D."/>
            <person name="Lalanne C."/>
            <person name="Gautier V."/>
            <person name="Ament-Velasquez S.L."/>
            <person name="Kruys A."/>
            <person name="Hutchinson M.I."/>
            <person name="Powell A.J."/>
            <person name="Barry K."/>
            <person name="Miller A.N."/>
            <person name="Grigoriev I.V."/>
            <person name="Debuchy R."/>
            <person name="Gladieux P."/>
            <person name="Thoren M.H."/>
            <person name="Johannesson H."/>
        </authorList>
    </citation>
    <scope>NUCLEOTIDE SEQUENCE</scope>
    <source>
        <strain evidence="2">CBS 118394</strain>
    </source>
</reference>
<name>A0AAE0MF64_9PEZI</name>
<comment type="caution">
    <text evidence="2">The sequence shown here is derived from an EMBL/GenBank/DDBJ whole genome shotgun (WGS) entry which is preliminary data.</text>
</comment>
<proteinExistence type="predicted"/>
<protein>
    <submittedName>
        <fullName evidence="2">Uncharacterized protein</fullName>
    </submittedName>
</protein>
<reference evidence="2" key="1">
    <citation type="journal article" date="2023" name="Mol. Phylogenet. Evol.">
        <title>Genome-scale phylogeny and comparative genomics of the fungal order Sordariales.</title>
        <authorList>
            <person name="Hensen N."/>
            <person name="Bonometti L."/>
            <person name="Westerberg I."/>
            <person name="Brannstrom I.O."/>
            <person name="Guillou S."/>
            <person name="Cros-Aarteil S."/>
            <person name="Calhoun S."/>
            <person name="Haridas S."/>
            <person name="Kuo A."/>
            <person name="Mondo S."/>
            <person name="Pangilinan J."/>
            <person name="Riley R."/>
            <person name="LaButti K."/>
            <person name="Andreopoulos B."/>
            <person name="Lipzen A."/>
            <person name="Chen C."/>
            <person name="Yan M."/>
            <person name="Daum C."/>
            <person name="Ng V."/>
            <person name="Clum A."/>
            <person name="Steindorff A."/>
            <person name="Ohm R.A."/>
            <person name="Martin F."/>
            <person name="Silar P."/>
            <person name="Natvig D.O."/>
            <person name="Lalanne C."/>
            <person name="Gautier V."/>
            <person name="Ament-Velasquez S.L."/>
            <person name="Kruys A."/>
            <person name="Hutchinson M.I."/>
            <person name="Powell A.J."/>
            <person name="Barry K."/>
            <person name="Miller A.N."/>
            <person name="Grigoriev I.V."/>
            <person name="Debuchy R."/>
            <person name="Gladieux P."/>
            <person name="Hiltunen Thoren M."/>
            <person name="Johannesson H."/>
        </authorList>
    </citation>
    <scope>NUCLEOTIDE SEQUENCE</scope>
    <source>
        <strain evidence="2">CBS 118394</strain>
    </source>
</reference>
<gene>
    <name evidence="2" type="ORF">B0H66DRAFT_25932</name>
</gene>
<accession>A0AAE0MF64</accession>
<keyword evidence="3" id="KW-1185">Reference proteome</keyword>
<dbReference type="AlphaFoldDB" id="A0AAE0MF64"/>
<dbReference type="EMBL" id="JAUEDM010000001">
    <property type="protein sequence ID" value="KAK3329463.1"/>
    <property type="molecule type" value="Genomic_DNA"/>
</dbReference>
<feature type="region of interest" description="Disordered" evidence="1">
    <location>
        <begin position="1"/>
        <end position="41"/>
    </location>
</feature>
<organism evidence="2 3">
    <name type="scientific">Apodospora peruviana</name>
    <dbReference type="NCBI Taxonomy" id="516989"/>
    <lineage>
        <taxon>Eukaryota</taxon>
        <taxon>Fungi</taxon>
        <taxon>Dikarya</taxon>
        <taxon>Ascomycota</taxon>
        <taxon>Pezizomycotina</taxon>
        <taxon>Sordariomycetes</taxon>
        <taxon>Sordariomycetidae</taxon>
        <taxon>Sordariales</taxon>
        <taxon>Lasiosphaeriaceae</taxon>
        <taxon>Apodospora</taxon>
    </lineage>
</organism>